<feature type="region of interest" description="Disordered" evidence="6">
    <location>
        <begin position="508"/>
        <end position="688"/>
    </location>
</feature>
<feature type="compositionally biased region" description="Basic and acidic residues" evidence="6">
    <location>
        <begin position="28"/>
        <end position="40"/>
    </location>
</feature>
<dbReference type="SUPFAM" id="SSF54001">
    <property type="entry name" value="Cysteine proteinases"/>
    <property type="match status" value="1"/>
</dbReference>
<name>A0AA43QFR5_9LECA</name>
<dbReference type="PROSITE" id="PS50600">
    <property type="entry name" value="ULP_PROTEASE"/>
    <property type="match status" value="1"/>
</dbReference>
<feature type="region of interest" description="Disordered" evidence="6">
    <location>
        <begin position="264"/>
        <end position="344"/>
    </location>
</feature>
<dbReference type="GO" id="GO:0016926">
    <property type="term" value="P:protein desumoylation"/>
    <property type="evidence" value="ECO:0007669"/>
    <property type="project" value="TreeGrafter"/>
</dbReference>
<dbReference type="GO" id="GO:0005634">
    <property type="term" value="C:nucleus"/>
    <property type="evidence" value="ECO:0007669"/>
    <property type="project" value="TreeGrafter"/>
</dbReference>
<dbReference type="GO" id="GO:0070139">
    <property type="term" value="F:SUMO-specific endopeptidase activity"/>
    <property type="evidence" value="ECO:0007669"/>
    <property type="project" value="TreeGrafter"/>
</dbReference>
<feature type="domain" description="Ubiquitin-like protease family profile" evidence="7">
    <location>
        <begin position="153"/>
        <end position="468"/>
    </location>
</feature>
<evidence type="ECO:0000256" key="5">
    <source>
        <dbReference type="ARBA" id="ARBA00022801"/>
    </source>
</evidence>
<dbReference type="Proteomes" id="UP001161017">
    <property type="component" value="Unassembled WGS sequence"/>
</dbReference>
<reference evidence="8" key="1">
    <citation type="journal article" date="2023" name="Genome Biol. Evol.">
        <title>First Whole Genome Sequence and Flow Cytometry Genome Size Data for the Lichen-Forming Fungus Ramalina farinacea (Ascomycota).</title>
        <authorList>
            <person name="Llewellyn T."/>
            <person name="Mian S."/>
            <person name="Hill R."/>
            <person name="Leitch I.J."/>
            <person name="Gaya E."/>
        </authorList>
    </citation>
    <scope>NUCLEOTIDE SEQUENCE</scope>
    <source>
        <strain evidence="8">LIQ254RAFAR</strain>
    </source>
</reference>
<accession>A0AA43QFR5</accession>
<feature type="region of interest" description="Disordered" evidence="6">
    <location>
        <begin position="724"/>
        <end position="758"/>
    </location>
</feature>
<feature type="region of interest" description="Disordered" evidence="6">
    <location>
        <begin position="356"/>
        <end position="396"/>
    </location>
</feature>
<dbReference type="Pfam" id="PF02902">
    <property type="entry name" value="Peptidase_C48"/>
    <property type="match status" value="1"/>
</dbReference>
<keyword evidence="5" id="KW-0378">Hydrolase</keyword>
<dbReference type="InterPro" id="IPR038765">
    <property type="entry name" value="Papain-like_cys_pep_sf"/>
</dbReference>
<organism evidence="8 9">
    <name type="scientific">Ramalina farinacea</name>
    <dbReference type="NCBI Taxonomy" id="258253"/>
    <lineage>
        <taxon>Eukaryota</taxon>
        <taxon>Fungi</taxon>
        <taxon>Dikarya</taxon>
        <taxon>Ascomycota</taxon>
        <taxon>Pezizomycotina</taxon>
        <taxon>Lecanoromycetes</taxon>
        <taxon>OSLEUM clade</taxon>
        <taxon>Lecanoromycetidae</taxon>
        <taxon>Lecanorales</taxon>
        <taxon>Lecanorineae</taxon>
        <taxon>Ramalinaceae</taxon>
        <taxon>Ramalina</taxon>
    </lineage>
</organism>
<keyword evidence="9" id="KW-1185">Reference proteome</keyword>
<feature type="compositionally biased region" description="Polar residues" evidence="6">
    <location>
        <begin position="587"/>
        <end position="597"/>
    </location>
</feature>
<dbReference type="PANTHER" id="PTHR46896:SF3">
    <property type="entry name" value="FI06413P-RELATED"/>
    <property type="match status" value="1"/>
</dbReference>
<dbReference type="AlphaFoldDB" id="A0AA43QFR5"/>
<evidence type="ECO:0000259" key="7">
    <source>
        <dbReference type="PROSITE" id="PS50600"/>
    </source>
</evidence>
<feature type="compositionally biased region" description="Basic and acidic residues" evidence="6">
    <location>
        <begin position="508"/>
        <end position="520"/>
    </location>
</feature>
<evidence type="ECO:0000313" key="9">
    <source>
        <dbReference type="Proteomes" id="UP001161017"/>
    </source>
</evidence>
<evidence type="ECO:0000256" key="2">
    <source>
        <dbReference type="ARBA" id="ARBA00022553"/>
    </source>
</evidence>
<evidence type="ECO:0000313" key="8">
    <source>
        <dbReference type="EMBL" id="MDI1485728.1"/>
    </source>
</evidence>
<keyword evidence="2" id="KW-0597">Phosphoprotein</keyword>
<feature type="region of interest" description="Disordered" evidence="6">
    <location>
        <begin position="1"/>
        <end position="44"/>
    </location>
</feature>
<proteinExistence type="inferred from homology"/>
<dbReference type="InterPro" id="IPR051947">
    <property type="entry name" value="Sentrin-specific_protease"/>
</dbReference>
<feature type="compositionally biased region" description="Basic and acidic residues" evidence="6">
    <location>
        <begin position="286"/>
        <end position="310"/>
    </location>
</feature>
<evidence type="ECO:0000256" key="4">
    <source>
        <dbReference type="ARBA" id="ARBA00022786"/>
    </source>
</evidence>
<evidence type="ECO:0000256" key="1">
    <source>
        <dbReference type="ARBA" id="ARBA00005234"/>
    </source>
</evidence>
<dbReference type="PANTHER" id="PTHR46896">
    <property type="entry name" value="SENTRIN-SPECIFIC PROTEASE"/>
    <property type="match status" value="1"/>
</dbReference>
<protein>
    <recommendedName>
        <fullName evidence="7">Ubiquitin-like protease family profile domain-containing protein</fullName>
    </recommendedName>
</protein>
<dbReference type="GO" id="GO:0006508">
    <property type="term" value="P:proteolysis"/>
    <property type="evidence" value="ECO:0007669"/>
    <property type="project" value="UniProtKB-KW"/>
</dbReference>
<sequence>MESYFRNKRDQIRPRKHSIDPADESPEEVLKTDSTEREKIQPQTKIVSGLFERARRRGNVEKPTNSSVLKSTKEGDKTTISALLDDLRPQAEFADRSSHLRRSARKAEIPPHLQDALFEDLNEADVPKYSKTHGLGKAWKKPLTFPKTGKKRATVDFADLERLDEGEMLNDSLVAFHMRYLEHSLEQKRPAIAKRIYFFSTFFYERLTDLPRGQKEINYAAVQKWTRNVDLFGYDYVVVPVNQNFHWYLAIICNLPAINREFPTEEDASSSTDKEALTSSPLTSRAFDKAGDRQLGDEKAASEEAVEKGTRQSFAEMSLEKDEDVEAKDEEMLDDQTGSSYSADKGNADALQMIEGQQDKGPGDPATVAAVTSDSPGPIRKQKKRKSMPPVTRVDPQSPLIITLDSLGGAHGNTIKHLKQYLMKECQTKRGGTSFDPTSIKGINAKEIPQQNNFADCGIFMLGYLEMFMNGDPKDFIAKTIRWSHTKQDWSELVPSKMRSDMRKRLLELGHSQDDENRTTKKERRSSTTTPHESDPTTPTEPHQAGVDFSKPPSKPSSSRNSPSRLPQPSTKREALETAQPIGPTLANGNESRSSRPPNDEDEIIEDTNGTSQDEPSLVVIENPNKDQEDMEQPSSQLLTQEVPGPATQRAMSIPPSPKLPSQVADSQDPPPNRQEDPPAQEESQELPMMIATPAVVIPPPPSKRPEQVTAMVSPAIIGITEKRHMRDFGHLQRSTTRSPPNVEDDRDFAPLPVSEKRRLKQYHKKGQFRGSKGHEYVAPVVID</sequence>
<comment type="caution">
    <text evidence="8">The sequence shown here is derived from an EMBL/GenBank/DDBJ whole genome shotgun (WGS) entry which is preliminary data.</text>
</comment>
<feature type="compositionally biased region" description="Acidic residues" evidence="6">
    <location>
        <begin position="321"/>
        <end position="334"/>
    </location>
</feature>
<dbReference type="Gene3D" id="3.40.395.10">
    <property type="entry name" value="Adenoviral Proteinase, Chain A"/>
    <property type="match status" value="1"/>
</dbReference>
<evidence type="ECO:0000256" key="6">
    <source>
        <dbReference type="SAM" id="MobiDB-lite"/>
    </source>
</evidence>
<dbReference type="GO" id="GO:0005737">
    <property type="term" value="C:cytoplasm"/>
    <property type="evidence" value="ECO:0007669"/>
    <property type="project" value="TreeGrafter"/>
</dbReference>
<dbReference type="InterPro" id="IPR003653">
    <property type="entry name" value="Peptidase_C48_C"/>
</dbReference>
<dbReference type="EMBL" id="JAPUFD010000002">
    <property type="protein sequence ID" value="MDI1485728.1"/>
    <property type="molecule type" value="Genomic_DNA"/>
</dbReference>
<feature type="compositionally biased region" description="Low complexity" evidence="6">
    <location>
        <begin position="550"/>
        <end position="570"/>
    </location>
</feature>
<feature type="compositionally biased region" description="Basic and acidic residues" evidence="6">
    <location>
        <begin position="1"/>
        <end position="20"/>
    </location>
</feature>
<feature type="region of interest" description="Disordered" evidence="6">
    <location>
        <begin position="55"/>
        <end position="74"/>
    </location>
</feature>
<gene>
    <name evidence="8" type="ORF">OHK93_003917</name>
</gene>
<comment type="similarity">
    <text evidence="1">Belongs to the peptidase C48 family.</text>
</comment>
<keyword evidence="3" id="KW-0645">Protease</keyword>
<evidence type="ECO:0000256" key="3">
    <source>
        <dbReference type="ARBA" id="ARBA00022670"/>
    </source>
</evidence>
<keyword evidence="4" id="KW-0833">Ubl conjugation pathway</keyword>